<dbReference type="Pfam" id="PF00076">
    <property type="entry name" value="RRM_1"/>
    <property type="match status" value="1"/>
</dbReference>
<evidence type="ECO:0000313" key="10">
    <source>
        <dbReference type="Proteomes" id="UP000234681"/>
    </source>
</evidence>
<dbReference type="GO" id="GO:0005737">
    <property type="term" value="C:cytoplasm"/>
    <property type="evidence" value="ECO:0007669"/>
    <property type="project" value="UniProtKB-SubCell"/>
</dbReference>
<feature type="transmembrane region" description="Helical" evidence="7">
    <location>
        <begin position="155"/>
        <end position="173"/>
    </location>
</feature>
<keyword evidence="7" id="KW-1133">Transmembrane helix</keyword>
<keyword evidence="4 5" id="KW-0694">RNA-binding</keyword>
<dbReference type="InterPro" id="IPR000504">
    <property type="entry name" value="RRM_dom"/>
</dbReference>
<keyword evidence="2" id="KW-0963">Cytoplasm</keyword>
<dbReference type="SUPFAM" id="SSF54928">
    <property type="entry name" value="RNA-binding domain, RBD"/>
    <property type="match status" value="1"/>
</dbReference>
<organism evidence="9 10">
    <name type="scientific">Rattus norvegicus</name>
    <name type="common">Rat</name>
    <dbReference type="NCBI Taxonomy" id="10116"/>
    <lineage>
        <taxon>Eukaryota</taxon>
        <taxon>Metazoa</taxon>
        <taxon>Chordata</taxon>
        <taxon>Craniata</taxon>
        <taxon>Vertebrata</taxon>
        <taxon>Euteleostomi</taxon>
        <taxon>Mammalia</taxon>
        <taxon>Eutheria</taxon>
        <taxon>Euarchontoglires</taxon>
        <taxon>Glires</taxon>
        <taxon>Rodentia</taxon>
        <taxon>Myomorpha</taxon>
        <taxon>Muroidea</taxon>
        <taxon>Muridae</taxon>
        <taxon>Murinae</taxon>
        <taxon>Rattus</taxon>
    </lineage>
</organism>
<keyword evidence="3" id="KW-0677">Repeat</keyword>
<keyword evidence="7" id="KW-0812">Transmembrane</keyword>
<evidence type="ECO:0000256" key="1">
    <source>
        <dbReference type="ARBA" id="ARBA00004496"/>
    </source>
</evidence>
<dbReference type="InterPro" id="IPR035979">
    <property type="entry name" value="RBD_domain_sf"/>
</dbReference>
<dbReference type="Proteomes" id="UP000234681">
    <property type="component" value="Chromosome 8"/>
</dbReference>
<gene>
    <name evidence="9" type="ORF">rCG_25340</name>
</gene>
<evidence type="ECO:0000313" key="9">
    <source>
        <dbReference type="EMBL" id="EDL77585.1"/>
    </source>
</evidence>
<evidence type="ECO:0000259" key="8">
    <source>
        <dbReference type="PROSITE" id="PS50102"/>
    </source>
</evidence>
<name>A6I1Y5_RAT</name>
<evidence type="ECO:0000256" key="5">
    <source>
        <dbReference type="PROSITE-ProRule" id="PRU00176"/>
    </source>
</evidence>
<proteinExistence type="predicted"/>
<dbReference type="AlphaFoldDB" id="A6I1Y5"/>
<reference evidence="9 10" key="2">
    <citation type="submission" date="2005-09" db="EMBL/GenBank/DDBJ databases">
        <authorList>
            <person name="Mural R.J."/>
            <person name="Li P.W."/>
            <person name="Adams M.D."/>
            <person name="Amanatides P.G."/>
            <person name="Baden-Tillson H."/>
            <person name="Barnstead M."/>
            <person name="Chin S.H."/>
            <person name="Dew I."/>
            <person name="Evans C.A."/>
            <person name="Ferriera S."/>
            <person name="Flanigan M."/>
            <person name="Fosler C."/>
            <person name="Glodek A."/>
            <person name="Gu Z."/>
            <person name="Holt R.A."/>
            <person name="Jennings D."/>
            <person name="Kraft C.L."/>
            <person name="Lu F."/>
            <person name="Nguyen T."/>
            <person name="Nusskern D.R."/>
            <person name="Pfannkoch C.M."/>
            <person name="Sitter C."/>
            <person name="Sutton G.G."/>
            <person name="Venter J.C."/>
            <person name="Wang Z."/>
            <person name="Woodage T."/>
            <person name="Zheng X.H."/>
            <person name="Zhong F."/>
        </authorList>
    </citation>
    <scope>NUCLEOTIDE SEQUENCE [LARGE SCALE GENOMIC DNA]</scope>
    <source>
        <strain evidence="9">BN</strain>
        <strain evidence="10">BN, Sprague-Dawley</strain>
    </source>
</reference>
<evidence type="ECO:0000256" key="4">
    <source>
        <dbReference type="ARBA" id="ARBA00022884"/>
    </source>
</evidence>
<feature type="region of interest" description="Disordered" evidence="6">
    <location>
        <begin position="234"/>
        <end position="254"/>
    </location>
</feature>
<dbReference type="Gene3D" id="3.30.70.330">
    <property type="match status" value="1"/>
</dbReference>
<accession>A6I1Y5</accession>
<dbReference type="EMBL" id="CH473954">
    <property type="protein sequence ID" value="EDL77588.1"/>
    <property type="molecule type" value="Genomic_DNA"/>
</dbReference>
<reference evidence="9" key="1">
    <citation type="journal article" date="2005" name="Genome Res.">
        <title>Gene and alternative splicing annotation with AIR.</title>
        <authorList>
            <person name="Florea L."/>
            <person name="Di Francesco V."/>
            <person name="Miller J."/>
            <person name="Turner R."/>
            <person name="Yao A."/>
            <person name="Harris M."/>
            <person name="Walenz B."/>
            <person name="Mobarry C."/>
            <person name="Merkulov G.V."/>
            <person name="Charlab R."/>
            <person name="Dew I."/>
            <person name="Deng Z."/>
            <person name="Istrail S."/>
            <person name="Li P."/>
            <person name="Sutton G."/>
        </authorList>
    </citation>
    <scope>NUCLEOTIDE SEQUENCE</scope>
    <source>
        <strain evidence="9">BN</strain>
    </source>
</reference>
<dbReference type="PROSITE" id="PS50102">
    <property type="entry name" value="RRM"/>
    <property type="match status" value="1"/>
</dbReference>
<dbReference type="EMBL" id="CH473954">
    <property type="protein sequence ID" value="EDL77585.1"/>
    <property type="molecule type" value="Genomic_DNA"/>
</dbReference>
<evidence type="ECO:0000256" key="2">
    <source>
        <dbReference type="ARBA" id="ARBA00022490"/>
    </source>
</evidence>
<feature type="domain" description="RRM" evidence="8">
    <location>
        <begin position="32"/>
        <end position="102"/>
    </location>
</feature>
<dbReference type="FunFam" id="3.30.70.330:FF:000027">
    <property type="entry name" value="Heterogeneous nuclear ribonucleoprotein q isoform"/>
    <property type="match status" value="1"/>
</dbReference>
<evidence type="ECO:0000256" key="6">
    <source>
        <dbReference type="SAM" id="MobiDB-lite"/>
    </source>
</evidence>
<comment type="subcellular location">
    <subcellularLocation>
        <location evidence="1">Cytoplasm</location>
    </subcellularLocation>
</comment>
<dbReference type="GO" id="GO:0003723">
    <property type="term" value="F:RNA binding"/>
    <property type="evidence" value="ECO:0007669"/>
    <property type="project" value="UniProtKB-UniRule"/>
</dbReference>
<keyword evidence="7" id="KW-0472">Membrane</keyword>
<sequence>MSGKVKVWGNVGTVEWADPIEDPDPEVMAKVKVLFVRNLANTVTEEILEKSFSQFGKLERVKKLKDYAFIHFDERDGAVKAMEEMNGKDLEGENIEIVFAKPPDQKRKERKAQRQAGMMITTIMVHLICPLQQEVEGVEVEVAMDILQIIMDTKIIMIIMVMITITIVVDMKIHIMVMKIFKLELEEGVVEEQGVLLHPEVAGLLLPVVEPVIHREEALDQQEAFVVREEVPNNKEAAGREKGSRPVLTCYNED</sequence>
<protein>
    <submittedName>
        <fullName evidence="9">RCG25340, isoform CRA_a</fullName>
    </submittedName>
</protein>
<evidence type="ECO:0000256" key="7">
    <source>
        <dbReference type="SAM" id="Phobius"/>
    </source>
</evidence>
<feature type="compositionally biased region" description="Basic and acidic residues" evidence="6">
    <location>
        <begin position="234"/>
        <end position="244"/>
    </location>
</feature>
<evidence type="ECO:0000256" key="3">
    <source>
        <dbReference type="ARBA" id="ARBA00022737"/>
    </source>
</evidence>
<dbReference type="CDD" id="cd12495">
    <property type="entry name" value="RRM3_hnRNPQ"/>
    <property type="match status" value="1"/>
</dbReference>
<dbReference type="PANTHER" id="PTHR21245">
    <property type="entry name" value="HETEROGENEOUS NUCLEAR RIBONUCLEOPROTEIN"/>
    <property type="match status" value="1"/>
</dbReference>
<dbReference type="SMART" id="SM00360">
    <property type="entry name" value="RRM"/>
    <property type="match status" value="1"/>
</dbReference>
<dbReference type="InterPro" id="IPR012677">
    <property type="entry name" value="Nucleotide-bd_a/b_plait_sf"/>
</dbReference>